<keyword evidence="2" id="KW-1185">Reference proteome</keyword>
<reference evidence="1 2" key="1">
    <citation type="submission" date="2018-10" db="EMBL/GenBank/DDBJ databases">
        <title>A high-quality apple genome assembly.</title>
        <authorList>
            <person name="Hu J."/>
        </authorList>
    </citation>
    <scope>NUCLEOTIDE SEQUENCE [LARGE SCALE GENOMIC DNA]</scope>
    <source>
        <strain evidence="2">cv. HFTH1</strain>
        <tissue evidence="1">Young leaf</tissue>
    </source>
</reference>
<protein>
    <recommendedName>
        <fullName evidence="3">Retrotransposon Copia-like N-terminal domain-containing protein</fullName>
    </recommendedName>
</protein>
<name>A0A498ID04_MALDO</name>
<dbReference type="EMBL" id="RDQH01000338">
    <property type="protein sequence ID" value="RXH80869.1"/>
    <property type="molecule type" value="Genomic_DNA"/>
</dbReference>
<comment type="caution">
    <text evidence="1">The sequence shown here is derived from an EMBL/GenBank/DDBJ whole genome shotgun (WGS) entry which is preliminary data.</text>
</comment>
<accession>A0A498ID04</accession>
<proteinExistence type="predicted"/>
<organism evidence="1 2">
    <name type="scientific">Malus domestica</name>
    <name type="common">Apple</name>
    <name type="synonym">Pyrus malus</name>
    <dbReference type="NCBI Taxonomy" id="3750"/>
    <lineage>
        <taxon>Eukaryota</taxon>
        <taxon>Viridiplantae</taxon>
        <taxon>Streptophyta</taxon>
        <taxon>Embryophyta</taxon>
        <taxon>Tracheophyta</taxon>
        <taxon>Spermatophyta</taxon>
        <taxon>Magnoliopsida</taxon>
        <taxon>eudicotyledons</taxon>
        <taxon>Gunneridae</taxon>
        <taxon>Pentapetalae</taxon>
        <taxon>rosids</taxon>
        <taxon>fabids</taxon>
        <taxon>Rosales</taxon>
        <taxon>Rosaceae</taxon>
        <taxon>Amygdaloideae</taxon>
        <taxon>Maleae</taxon>
        <taxon>Malus</taxon>
    </lineage>
</organism>
<dbReference type="Proteomes" id="UP000290289">
    <property type="component" value="Chromosome 12"/>
</dbReference>
<sequence>MKPSVSSAKVDIEKFDGDNFGIWQLKMRALLVQQGLLKMLKGVKALSKSWTDEEKEDVMELALGTILLILYNEVLCEVSNIKSASKLWLKLESLYLTS</sequence>
<evidence type="ECO:0008006" key="3">
    <source>
        <dbReference type="Google" id="ProtNLM"/>
    </source>
</evidence>
<dbReference type="Pfam" id="PF14223">
    <property type="entry name" value="Retrotran_gag_2"/>
    <property type="match status" value="1"/>
</dbReference>
<evidence type="ECO:0000313" key="1">
    <source>
        <dbReference type="EMBL" id="RXH80869.1"/>
    </source>
</evidence>
<gene>
    <name evidence="1" type="ORF">DVH24_004783</name>
</gene>
<dbReference type="AlphaFoldDB" id="A0A498ID04"/>
<evidence type="ECO:0000313" key="2">
    <source>
        <dbReference type="Proteomes" id="UP000290289"/>
    </source>
</evidence>